<accession>A0A956M1L3</accession>
<dbReference type="EMBL" id="JAGQHR010000585">
    <property type="protein sequence ID" value="MCA9729138.1"/>
    <property type="molecule type" value="Genomic_DNA"/>
</dbReference>
<reference evidence="1" key="2">
    <citation type="journal article" date="2021" name="Microbiome">
        <title>Successional dynamics and alternative stable states in a saline activated sludge microbial community over 9 years.</title>
        <authorList>
            <person name="Wang Y."/>
            <person name="Ye J."/>
            <person name="Ju F."/>
            <person name="Liu L."/>
            <person name="Boyd J.A."/>
            <person name="Deng Y."/>
            <person name="Parks D.H."/>
            <person name="Jiang X."/>
            <person name="Yin X."/>
            <person name="Woodcroft B.J."/>
            <person name="Tyson G.W."/>
            <person name="Hugenholtz P."/>
            <person name="Polz M.F."/>
            <person name="Zhang T."/>
        </authorList>
    </citation>
    <scope>NUCLEOTIDE SEQUENCE</scope>
    <source>
        <strain evidence="1">HKST-UBA01</strain>
    </source>
</reference>
<feature type="non-terminal residue" evidence="1">
    <location>
        <position position="1"/>
    </location>
</feature>
<dbReference type="AlphaFoldDB" id="A0A956M1L3"/>
<dbReference type="Proteomes" id="UP000697710">
    <property type="component" value="Unassembled WGS sequence"/>
</dbReference>
<name>A0A956M1L3_UNCEI</name>
<gene>
    <name evidence="1" type="ORF">KC729_15720</name>
</gene>
<proteinExistence type="predicted"/>
<organism evidence="1 2">
    <name type="scientific">Eiseniibacteriota bacterium</name>
    <dbReference type="NCBI Taxonomy" id="2212470"/>
    <lineage>
        <taxon>Bacteria</taxon>
        <taxon>Candidatus Eiseniibacteriota</taxon>
    </lineage>
</organism>
<dbReference type="InterPro" id="IPR011009">
    <property type="entry name" value="Kinase-like_dom_sf"/>
</dbReference>
<evidence type="ECO:0008006" key="3">
    <source>
        <dbReference type="Google" id="ProtNLM"/>
    </source>
</evidence>
<evidence type="ECO:0000313" key="1">
    <source>
        <dbReference type="EMBL" id="MCA9729138.1"/>
    </source>
</evidence>
<reference evidence="1" key="1">
    <citation type="submission" date="2020-04" db="EMBL/GenBank/DDBJ databases">
        <authorList>
            <person name="Zhang T."/>
        </authorList>
    </citation>
    <scope>NUCLEOTIDE SEQUENCE</scope>
    <source>
        <strain evidence="1">HKST-UBA01</strain>
    </source>
</reference>
<protein>
    <recommendedName>
        <fullName evidence="3">Protein kinase domain-containing protein</fullName>
    </recommendedName>
</protein>
<dbReference type="Gene3D" id="1.10.510.10">
    <property type="entry name" value="Transferase(Phosphotransferase) domain 1"/>
    <property type="match status" value="1"/>
</dbReference>
<comment type="caution">
    <text evidence="1">The sequence shown here is derived from an EMBL/GenBank/DDBJ whole genome shotgun (WGS) entry which is preliminary data.</text>
</comment>
<evidence type="ECO:0000313" key="2">
    <source>
        <dbReference type="Proteomes" id="UP000697710"/>
    </source>
</evidence>
<dbReference type="SUPFAM" id="SSF56112">
    <property type="entry name" value="Protein kinase-like (PK-like)"/>
    <property type="match status" value="1"/>
</dbReference>
<sequence length="93" mass="10375">ILLQHSKDAPIPPSSRTELSIPGSLEQLILRCLAKDPADRPASALEVIECLEQVERECGRWTNEDAEHWWRSYLPELSRGTTGPSEHTDLVGA</sequence>